<proteinExistence type="predicted"/>
<evidence type="ECO:0000313" key="3">
    <source>
        <dbReference type="Proteomes" id="UP000829196"/>
    </source>
</evidence>
<evidence type="ECO:0000313" key="2">
    <source>
        <dbReference type="EMBL" id="KAI0531228.1"/>
    </source>
</evidence>
<dbReference type="AlphaFoldDB" id="A0A8T3C9J4"/>
<comment type="caution">
    <text evidence="2">The sequence shown here is derived from an EMBL/GenBank/DDBJ whole genome shotgun (WGS) entry which is preliminary data.</text>
</comment>
<organism evidence="2 3">
    <name type="scientific">Dendrobium nobile</name>
    <name type="common">Orchid</name>
    <dbReference type="NCBI Taxonomy" id="94219"/>
    <lineage>
        <taxon>Eukaryota</taxon>
        <taxon>Viridiplantae</taxon>
        <taxon>Streptophyta</taxon>
        <taxon>Embryophyta</taxon>
        <taxon>Tracheophyta</taxon>
        <taxon>Spermatophyta</taxon>
        <taxon>Magnoliopsida</taxon>
        <taxon>Liliopsida</taxon>
        <taxon>Asparagales</taxon>
        <taxon>Orchidaceae</taxon>
        <taxon>Epidendroideae</taxon>
        <taxon>Malaxideae</taxon>
        <taxon>Dendrobiinae</taxon>
        <taxon>Dendrobium</taxon>
    </lineage>
</organism>
<feature type="signal peptide" evidence="1">
    <location>
        <begin position="1"/>
        <end position="39"/>
    </location>
</feature>
<evidence type="ECO:0000256" key="1">
    <source>
        <dbReference type="SAM" id="SignalP"/>
    </source>
</evidence>
<accession>A0A8T3C9J4</accession>
<protein>
    <submittedName>
        <fullName evidence="2">Uncharacterized protein</fullName>
    </submittedName>
</protein>
<gene>
    <name evidence="2" type="ORF">KFK09_000781</name>
</gene>
<dbReference type="Proteomes" id="UP000829196">
    <property type="component" value="Unassembled WGS sequence"/>
</dbReference>
<reference evidence="2" key="1">
    <citation type="journal article" date="2022" name="Front. Genet.">
        <title>Chromosome-Scale Assembly of the Dendrobium nobile Genome Provides Insights Into the Molecular Mechanism of the Biosynthesis of the Medicinal Active Ingredient of Dendrobium.</title>
        <authorList>
            <person name="Xu Q."/>
            <person name="Niu S.-C."/>
            <person name="Li K.-L."/>
            <person name="Zheng P.-J."/>
            <person name="Zhang X.-J."/>
            <person name="Jia Y."/>
            <person name="Liu Y."/>
            <person name="Niu Y.-X."/>
            <person name="Yu L.-H."/>
            <person name="Chen D.-F."/>
            <person name="Zhang G.-Q."/>
        </authorList>
    </citation>
    <scope>NUCLEOTIDE SEQUENCE</scope>
    <source>
        <tissue evidence="2">Leaf</tissue>
    </source>
</reference>
<feature type="chain" id="PRO_5035732722" evidence="1">
    <location>
        <begin position="40"/>
        <end position="104"/>
    </location>
</feature>
<name>A0A8T3C9J4_DENNO</name>
<sequence>MSAWLISIMLLQRVFHANYPSIDLLLLLLLLLSHHMTSSTTTIAIETPNPTPNNIPSIIIYLLFFAAWLRKSDDIVVLFTLGTNVSHGSKRNPLFPSNEVFVKV</sequence>
<dbReference type="EMBL" id="JAGYWB010000001">
    <property type="protein sequence ID" value="KAI0531228.1"/>
    <property type="molecule type" value="Genomic_DNA"/>
</dbReference>
<keyword evidence="3" id="KW-1185">Reference proteome</keyword>
<keyword evidence="1" id="KW-0732">Signal</keyword>